<feature type="region of interest" description="Disordered" evidence="1">
    <location>
        <begin position="27"/>
        <end position="99"/>
    </location>
</feature>
<dbReference type="AlphaFoldDB" id="A0A409W1G3"/>
<name>A0A409W1G3_9AGAR</name>
<evidence type="ECO:0000313" key="3">
    <source>
        <dbReference type="Proteomes" id="UP000284706"/>
    </source>
</evidence>
<feature type="region of interest" description="Disordered" evidence="1">
    <location>
        <begin position="603"/>
        <end position="651"/>
    </location>
</feature>
<feature type="region of interest" description="Disordered" evidence="1">
    <location>
        <begin position="916"/>
        <end position="978"/>
    </location>
</feature>
<feature type="region of interest" description="Disordered" evidence="1">
    <location>
        <begin position="1001"/>
        <end position="1028"/>
    </location>
</feature>
<keyword evidence="3" id="KW-1185">Reference proteome</keyword>
<feature type="region of interest" description="Disordered" evidence="1">
    <location>
        <begin position="445"/>
        <end position="584"/>
    </location>
</feature>
<feature type="compositionally biased region" description="Low complexity" evidence="1">
    <location>
        <begin position="957"/>
        <end position="968"/>
    </location>
</feature>
<sequence>MASSTGLLPPHPPHLYPVAERQAFSGSYASSSSASSTSTDFGRLSRNSSSSAYLTDLTPPISPSQSKCDLKLVDGDAEGCLPRSGPLQEPSDVNTPVCSEMGLTMDKGYSADSEPDETAFDTFAAIKSKLGRASQSINTRRALQIMERRAKPTVGRAEGRPRMSSLSSKVVVTEIESGAAEDWSRELSSTCTVETSGLIADDVDVLGSLHAPEGAVNLSSGSAFAGQDCAQQDGGLARDFTTPPRPVLRPTELDVECSPLSLYSQDLSSSMSLLLMSPPNLDVNDSCPSPAIWNESFADGNPPHSPFQAISASAFSRNSRQTPTSLTGEDLDIASLIRLETAATMGMQSTPNLRASSRRVQSLPSPDSPYYEESWEEKDDPSFVRWQAAAIFAHPSHSDLPVNHELSGLPVDIQRQCGQEEQPVVGLGLGGLAESSLCSSSSISRLRSASDGGNDKPSSEKVKDECVDREKPLPVKPDEKIEPKGVLARLRASGASPVKCPSLSPIQNLPRRQKRLRHPLQHNEQKANAFNPPVIEHPTLQAKPPTLDSVSPPRTMRRRDFVKSRASVRPRQAGDKTDQGATLADDAGDILDKYAEISNLEFRHLPLQPPDPTQDECAKPREIEQGTALHEKDSLEPPPSKPPSRLLHNSDHVVPNHTSVIRLSGLPTLEGYDPCTKSKLEVKIGNCGIPHRSFPLPDFQPYIDPPADSSDSLRQKPRPSWVRDDYIPSGSAPFVLSPDNDPRSPCTPSGDYFQRSSYISGRRSALSTSSALSRGGLAGSSSRSHLSTNAQATALSNRPSDPSVRSNLAGISAPEDSRQSGAVDAVGIGLPPDLASRPPRQRESSSSSAVGLAEGLQFGILPSTASCLNLAQLATGPSPDPQSSSAAIDLLAELLEDSPTSSSKFTRFAKRCLSAIPEQNTPSPNAPSCRLRVATPYSPTSNSPWSDFSVLNRFRSPRSPSSTPAASSGQDTKRSAPKVCQAKRTGCEGQNLFKRYFCSPKEEGQSAQSNPTMAVPQTPPSATSPGVIECPSAPKGLKIFKRHRHTPLESAGPGRPKSPFRSFRVLF</sequence>
<feature type="compositionally biased region" description="Basic residues" evidence="1">
    <location>
        <begin position="511"/>
        <end position="520"/>
    </location>
</feature>
<gene>
    <name evidence="2" type="ORF">CVT26_007306</name>
</gene>
<comment type="caution">
    <text evidence="2">The sequence shown here is derived from an EMBL/GenBank/DDBJ whole genome shotgun (WGS) entry which is preliminary data.</text>
</comment>
<feature type="region of interest" description="Disordered" evidence="1">
    <location>
        <begin position="695"/>
        <end position="755"/>
    </location>
</feature>
<feature type="compositionally biased region" description="Polar residues" evidence="1">
    <location>
        <begin position="788"/>
        <end position="806"/>
    </location>
</feature>
<dbReference type="EMBL" id="NHYE01005462">
    <property type="protein sequence ID" value="PPQ72335.1"/>
    <property type="molecule type" value="Genomic_DNA"/>
</dbReference>
<evidence type="ECO:0000256" key="1">
    <source>
        <dbReference type="SAM" id="MobiDB-lite"/>
    </source>
</evidence>
<feature type="region of interest" description="Disordered" evidence="1">
    <location>
        <begin position="772"/>
        <end position="849"/>
    </location>
</feature>
<organism evidence="2 3">
    <name type="scientific">Gymnopilus dilepis</name>
    <dbReference type="NCBI Taxonomy" id="231916"/>
    <lineage>
        <taxon>Eukaryota</taxon>
        <taxon>Fungi</taxon>
        <taxon>Dikarya</taxon>
        <taxon>Basidiomycota</taxon>
        <taxon>Agaricomycotina</taxon>
        <taxon>Agaricomycetes</taxon>
        <taxon>Agaricomycetidae</taxon>
        <taxon>Agaricales</taxon>
        <taxon>Agaricineae</taxon>
        <taxon>Hymenogastraceae</taxon>
        <taxon>Gymnopilus</taxon>
    </lineage>
</organism>
<feature type="compositionally biased region" description="Low complexity" evidence="1">
    <location>
        <begin position="772"/>
        <end position="787"/>
    </location>
</feature>
<feature type="compositionally biased region" description="Basic and acidic residues" evidence="1">
    <location>
        <begin position="616"/>
        <end position="635"/>
    </location>
</feature>
<accession>A0A409W1G3</accession>
<feature type="compositionally biased region" description="Low complexity" evidence="1">
    <location>
        <begin position="27"/>
        <end position="39"/>
    </location>
</feature>
<dbReference type="OrthoDB" id="3060630at2759"/>
<feature type="region of interest" description="Disordered" evidence="1">
    <location>
        <begin position="347"/>
        <end position="374"/>
    </location>
</feature>
<feature type="compositionally biased region" description="Polar residues" evidence="1">
    <location>
        <begin position="347"/>
        <end position="365"/>
    </location>
</feature>
<feature type="compositionally biased region" description="Polar residues" evidence="1">
    <location>
        <begin position="937"/>
        <end position="946"/>
    </location>
</feature>
<dbReference type="InParanoid" id="A0A409W1G3"/>
<evidence type="ECO:0000313" key="2">
    <source>
        <dbReference type="EMBL" id="PPQ72335.1"/>
    </source>
</evidence>
<dbReference type="Proteomes" id="UP000284706">
    <property type="component" value="Unassembled WGS sequence"/>
</dbReference>
<reference evidence="2 3" key="1">
    <citation type="journal article" date="2018" name="Evol. Lett.">
        <title>Horizontal gene cluster transfer increased hallucinogenic mushroom diversity.</title>
        <authorList>
            <person name="Reynolds H.T."/>
            <person name="Vijayakumar V."/>
            <person name="Gluck-Thaler E."/>
            <person name="Korotkin H.B."/>
            <person name="Matheny P.B."/>
            <person name="Slot J.C."/>
        </authorList>
    </citation>
    <scope>NUCLEOTIDE SEQUENCE [LARGE SCALE GENOMIC DNA]</scope>
    <source>
        <strain evidence="2 3">SRW20</strain>
    </source>
</reference>
<feature type="compositionally biased region" description="Basic and acidic residues" evidence="1">
    <location>
        <begin position="453"/>
        <end position="483"/>
    </location>
</feature>
<protein>
    <submittedName>
        <fullName evidence="2">Uncharacterized protein</fullName>
    </submittedName>
</protein>
<proteinExistence type="predicted"/>